<dbReference type="AlphaFoldDB" id="A0A1C1CGZ0"/>
<dbReference type="OrthoDB" id="2788050at2759"/>
<dbReference type="VEuPathDB" id="FungiDB:G647_04562"/>
<proteinExistence type="predicted"/>
<dbReference type="Pfam" id="PF06985">
    <property type="entry name" value="HET"/>
    <property type="match status" value="1"/>
</dbReference>
<dbReference type="InterPro" id="IPR052895">
    <property type="entry name" value="HetReg/Transcr_Mod"/>
</dbReference>
<name>A0A1C1CGZ0_9EURO</name>
<dbReference type="PANTHER" id="PTHR24148:SF64">
    <property type="entry name" value="HETEROKARYON INCOMPATIBILITY DOMAIN-CONTAINING PROTEIN"/>
    <property type="match status" value="1"/>
</dbReference>
<dbReference type="Proteomes" id="UP000094526">
    <property type="component" value="Unassembled WGS sequence"/>
</dbReference>
<gene>
    <name evidence="2" type="ORF">CLCR_03376</name>
</gene>
<feature type="domain" description="Heterokaryon incompatibility" evidence="1">
    <location>
        <begin position="33"/>
        <end position="176"/>
    </location>
</feature>
<sequence>MSERTEDRARVVMCRFVDGALVQEVIDFRKTEYIAFSHVWGSPGEYAWRDVAGVPFPIIVSESKARFLEQNLTSLVEDAYFWMDVICVDQSEDPKSVENRVKMTTVFPEIFNRAKKTIVVRDGLGFKGCCAGVIGQLPDWEAYTSALQRWVDHWRDDHRSEAFYEGILERLWPLQEAILSNNLRFVTCEERVKKQKWNFATIYPEMLHAAAFMDRMWTLSHAWASYGGGGDNQQEDQLSFLRAVLNNGTVARSTLVRSPFPSEMGAEFWSQSNSIRGASKVRDFILCTMAQYDWYKPPPPEDVRRMDNEPGGAFPRLFKDCFTQAREANRAVLPKITSGMVGESTNTLATANMPMPRSLGDLVKLFGPATLGAPRHDSDVAAGLDFGPVDIRTVQPDSMAKVLDLLEKAIVFSRPAWDFALKGELSPLPAWADDKKFTTDIDAESCFENALQFLHLMAIGMVNDGGARMDYDSFKFDLIRANPLNYAEPLLRLAALICCGIGVSAYTWSTKVLDPVIVGIGDHEVLGLLSKSEVLDLDFVKVEESWNNLWLAEPVECHSLFHIAHPLSSNFHIDFQHVVITRPGEGLKPRHRCVGLLPAFGSEHEDGHVRANRISALGLGPRYAGRSVNLI</sequence>
<keyword evidence="3" id="KW-1185">Reference proteome</keyword>
<dbReference type="InterPro" id="IPR010730">
    <property type="entry name" value="HET"/>
</dbReference>
<dbReference type="VEuPathDB" id="FungiDB:CLCR_03376"/>
<organism evidence="2 3">
    <name type="scientific">Cladophialophora carrionii</name>
    <dbReference type="NCBI Taxonomy" id="86049"/>
    <lineage>
        <taxon>Eukaryota</taxon>
        <taxon>Fungi</taxon>
        <taxon>Dikarya</taxon>
        <taxon>Ascomycota</taxon>
        <taxon>Pezizomycotina</taxon>
        <taxon>Eurotiomycetes</taxon>
        <taxon>Chaetothyriomycetidae</taxon>
        <taxon>Chaetothyriales</taxon>
        <taxon>Herpotrichiellaceae</taxon>
        <taxon>Cladophialophora</taxon>
    </lineage>
</organism>
<evidence type="ECO:0000259" key="1">
    <source>
        <dbReference type="Pfam" id="PF06985"/>
    </source>
</evidence>
<protein>
    <recommendedName>
        <fullName evidence="1">Heterokaryon incompatibility domain-containing protein</fullName>
    </recommendedName>
</protein>
<evidence type="ECO:0000313" key="3">
    <source>
        <dbReference type="Proteomes" id="UP000094526"/>
    </source>
</evidence>
<evidence type="ECO:0000313" key="2">
    <source>
        <dbReference type="EMBL" id="OCT47784.1"/>
    </source>
</evidence>
<dbReference type="PANTHER" id="PTHR24148">
    <property type="entry name" value="ANKYRIN REPEAT DOMAIN-CONTAINING PROTEIN 39 HOMOLOG-RELATED"/>
    <property type="match status" value="1"/>
</dbReference>
<dbReference type="EMBL" id="LGRB01000013">
    <property type="protein sequence ID" value="OCT47784.1"/>
    <property type="molecule type" value="Genomic_DNA"/>
</dbReference>
<comment type="caution">
    <text evidence="2">The sequence shown here is derived from an EMBL/GenBank/DDBJ whole genome shotgun (WGS) entry which is preliminary data.</text>
</comment>
<reference evidence="3" key="1">
    <citation type="submission" date="2015-07" db="EMBL/GenBank/DDBJ databases">
        <authorList>
            <person name="Teixeira M.M."/>
            <person name="Souza R.C."/>
            <person name="Almeida L.G."/>
            <person name="Vicente V.A."/>
            <person name="de Hoog S."/>
            <person name="Bocca A.L."/>
            <person name="de Almeida S.R."/>
            <person name="Vasconcelos A.T."/>
            <person name="Felipe M.S."/>
        </authorList>
    </citation>
    <scope>NUCLEOTIDE SEQUENCE [LARGE SCALE GENOMIC DNA]</scope>
    <source>
        <strain evidence="3">KSF</strain>
    </source>
</reference>
<accession>A0A1C1CGZ0</accession>